<dbReference type="EMBL" id="KZ678146">
    <property type="protein sequence ID" value="PSN61018.1"/>
    <property type="molecule type" value="Genomic_DNA"/>
</dbReference>
<gene>
    <name evidence="1" type="ORF">BS50DRAFT_162484</name>
</gene>
<reference evidence="1 2" key="1">
    <citation type="journal article" date="2018" name="Front. Microbiol.">
        <title>Genome-Wide Analysis of Corynespora cassiicola Leaf Fall Disease Putative Effectors.</title>
        <authorList>
            <person name="Lopez D."/>
            <person name="Ribeiro S."/>
            <person name="Label P."/>
            <person name="Fumanal B."/>
            <person name="Venisse J.S."/>
            <person name="Kohler A."/>
            <person name="de Oliveira R.R."/>
            <person name="Labutti K."/>
            <person name="Lipzen A."/>
            <person name="Lail K."/>
            <person name="Bauer D."/>
            <person name="Ohm R.A."/>
            <person name="Barry K.W."/>
            <person name="Spatafora J."/>
            <person name="Grigoriev I.V."/>
            <person name="Martin F.M."/>
            <person name="Pujade-Renaud V."/>
        </authorList>
    </citation>
    <scope>NUCLEOTIDE SEQUENCE [LARGE SCALE GENOMIC DNA]</scope>
    <source>
        <strain evidence="1 2">Philippines</strain>
    </source>
</reference>
<keyword evidence="2" id="KW-1185">Reference proteome</keyword>
<dbReference type="AlphaFoldDB" id="A0A2T2N7L2"/>
<accession>A0A2T2N7L2</accession>
<protein>
    <submittedName>
        <fullName evidence="1">Uncharacterized protein</fullName>
    </submittedName>
</protein>
<proteinExistence type="predicted"/>
<evidence type="ECO:0000313" key="2">
    <source>
        <dbReference type="Proteomes" id="UP000240883"/>
    </source>
</evidence>
<sequence>MERPNNSPSSRRPASRSLLISACCLPSVVYRLPSASTACRLPIAPAAIVHLAPARDVSTAPIAHRPLPSALCPSHTAHRPSRQTPLPAVALRPPDLVLRRERTFALARRLPRPSYR</sequence>
<dbReference type="Proteomes" id="UP000240883">
    <property type="component" value="Unassembled WGS sequence"/>
</dbReference>
<name>A0A2T2N7L2_CORCC</name>
<organism evidence="1 2">
    <name type="scientific">Corynespora cassiicola Philippines</name>
    <dbReference type="NCBI Taxonomy" id="1448308"/>
    <lineage>
        <taxon>Eukaryota</taxon>
        <taxon>Fungi</taxon>
        <taxon>Dikarya</taxon>
        <taxon>Ascomycota</taxon>
        <taxon>Pezizomycotina</taxon>
        <taxon>Dothideomycetes</taxon>
        <taxon>Pleosporomycetidae</taxon>
        <taxon>Pleosporales</taxon>
        <taxon>Corynesporascaceae</taxon>
        <taxon>Corynespora</taxon>
    </lineage>
</organism>
<evidence type="ECO:0000313" key="1">
    <source>
        <dbReference type="EMBL" id="PSN61018.1"/>
    </source>
</evidence>